<dbReference type="EMBL" id="LN713926">
    <property type="protein sequence ID" value="CEK42138.1"/>
    <property type="molecule type" value="Genomic_DNA"/>
</dbReference>
<reference evidence="1" key="1">
    <citation type="submission" date="2014-12" db="EMBL/GenBank/DDBJ databases">
        <authorList>
            <person name="Hall J."/>
        </authorList>
    </citation>
    <scope>NUCLEOTIDE SEQUENCE [LARGE SCALE GENOMIC DNA]</scope>
    <source>
        <strain evidence="1">SBW25</strain>
        <plasmid evidence="1">pQBR57</plasmid>
    </source>
</reference>
<dbReference type="RefSeq" id="WP_192963332.1">
    <property type="nucleotide sequence ID" value="NZ_LN713926.1"/>
</dbReference>
<accession>A0A0G4E559</accession>
<dbReference type="AlphaFoldDB" id="A0A0G4E559"/>
<proteinExistence type="predicted"/>
<organism evidence="1">
    <name type="scientific">Pseudomonas fluorescens (strain SBW25)</name>
    <dbReference type="NCBI Taxonomy" id="216595"/>
    <lineage>
        <taxon>Bacteria</taxon>
        <taxon>Pseudomonadati</taxon>
        <taxon>Pseudomonadota</taxon>
        <taxon>Gammaproteobacteria</taxon>
        <taxon>Pseudomonadales</taxon>
        <taxon>Pseudomonadaceae</taxon>
        <taxon>Pseudomonas</taxon>
    </lineage>
</organism>
<reference evidence="1" key="2">
    <citation type="submission" date="2015-06" db="EMBL/GenBank/DDBJ databases">
        <title>Environmentally co-occuring mercury resistance plasmids are genetically and phenotypically diverse and confer variable context-dependent fitness effects.</title>
        <authorList>
            <person name="Hall J.P.J."/>
            <person name="Harrison E."/>
            <person name="Lilley A.K."/>
            <person name="Paterson S."/>
            <person name="Spiers A.J."/>
            <person name="Brockhurst M.A."/>
        </authorList>
    </citation>
    <scope>NUCLEOTIDE SEQUENCE [LARGE SCALE GENOMIC DNA]</scope>
    <source>
        <strain evidence="1">SBW25</strain>
        <plasmid evidence="1">pQBR57</plasmid>
    </source>
</reference>
<name>A0A0G4E559_PSEFS</name>
<gene>
    <name evidence="1" type="ORF">PQBR57_0185</name>
</gene>
<geneLocation type="plasmid" evidence="1">
    <name>pQBR57</name>
</geneLocation>
<keyword evidence="1" id="KW-0614">Plasmid</keyword>
<evidence type="ECO:0000313" key="1">
    <source>
        <dbReference type="EMBL" id="CEK42138.1"/>
    </source>
</evidence>
<sequence>MVNSTEVDAVTHWDGRLVVKASSWVAAVVGFVKTEAIPGRPIEKWSYGTSADLGNSVQGKSIL</sequence>
<protein>
    <submittedName>
        <fullName evidence="1">Uncharacterized protein</fullName>
    </submittedName>
</protein>